<accession>C0C2U2</accession>
<keyword evidence="4 7" id="KW-1133">Transmembrane helix</keyword>
<dbReference type="RefSeq" id="WP_006443759.1">
    <property type="nucleotide sequence ID" value="NZ_CP036524.1"/>
</dbReference>
<feature type="domain" description="ABC3 transporter permease C-terminal" evidence="8">
    <location>
        <begin position="280"/>
        <end position="387"/>
    </location>
</feature>
<gene>
    <name evidence="9" type="ORF">CLOHYLEM_06398</name>
</gene>
<feature type="transmembrane region" description="Helical" evidence="7">
    <location>
        <begin position="737"/>
        <end position="761"/>
    </location>
</feature>
<comment type="similarity">
    <text evidence="6">Belongs to the ABC-4 integral membrane protein family.</text>
</comment>
<dbReference type="Pfam" id="PF02687">
    <property type="entry name" value="FtsX"/>
    <property type="match status" value="2"/>
</dbReference>
<feature type="transmembrane region" description="Helical" evidence="7">
    <location>
        <begin position="836"/>
        <end position="860"/>
    </location>
</feature>
<evidence type="ECO:0000256" key="5">
    <source>
        <dbReference type="ARBA" id="ARBA00023136"/>
    </source>
</evidence>
<comment type="subcellular location">
    <subcellularLocation>
        <location evidence="1">Cell membrane</location>
        <topology evidence="1">Multi-pass membrane protein</topology>
    </subcellularLocation>
</comment>
<evidence type="ECO:0000259" key="8">
    <source>
        <dbReference type="Pfam" id="PF02687"/>
    </source>
</evidence>
<evidence type="ECO:0000313" key="10">
    <source>
        <dbReference type="Proteomes" id="UP000004893"/>
    </source>
</evidence>
<dbReference type="InterPro" id="IPR050250">
    <property type="entry name" value="Macrolide_Exporter_MacB"/>
</dbReference>
<keyword evidence="2" id="KW-1003">Cell membrane</keyword>
<evidence type="ECO:0000256" key="3">
    <source>
        <dbReference type="ARBA" id="ARBA00022692"/>
    </source>
</evidence>
<dbReference type="AlphaFoldDB" id="C0C2U2"/>
<feature type="transmembrane region" description="Helical" evidence="7">
    <location>
        <begin position="442"/>
        <end position="465"/>
    </location>
</feature>
<dbReference type="Proteomes" id="UP000004893">
    <property type="component" value="Unassembled WGS sequence"/>
</dbReference>
<dbReference type="GO" id="GO:0022857">
    <property type="term" value="F:transmembrane transporter activity"/>
    <property type="evidence" value="ECO:0007669"/>
    <property type="project" value="TreeGrafter"/>
</dbReference>
<keyword evidence="5 7" id="KW-0472">Membrane</keyword>
<organism evidence="9 10">
    <name type="scientific">[Clostridium] hylemonae DSM 15053</name>
    <dbReference type="NCBI Taxonomy" id="553973"/>
    <lineage>
        <taxon>Bacteria</taxon>
        <taxon>Bacillati</taxon>
        <taxon>Bacillota</taxon>
        <taxon>Clostridia</taxon>
        <taxon>Lachnospirales</taxon>
        <taxon>Lachnospiraceae</taxon>
    </lineage>
</organism>
<keyword evidence="3 7" id="KW-0812">Transmembrane</keyword>
<reference evidence="9" key="2">
    <citation type="submission" date="2013-06" db="EMBL/GenBank/DDBJ databases">
        <title>Draft genome sequence of Clostridium hylemonae (DSM 15053).</title>
        <authorList>
            <person name="Sudarsanam P."/>
            <person name="Ley R."/>
            <person name="Guruge J."/>
            <person name="Turnbaugh P.J."/>
            <person name="Mahowald M."/>
            <person name="Liep D."/>
            <person name="Gordon J."/>
        </authorList>
    </citation>
    <scope>NUCLEOTIDE SEQUENCE</scope>
    <source>
        <strain evidence="9">DSM 15053</strain>
    </source>
</reference>
<proteinExistence type="inferred from homology"/>
<feature type="transmembrane region" description="Helical" evidence="7">
    <location>
        <begin position="797"/>
        <end position="816"/>
    </location>
</feature>
<feature type="transmembrane region" description="Helical" evidence="7">
    <location>
        <begin position="367"/>
        <end position="387"/>
    </location>
</feature>
<name>C0C2U2_9FIRM</name>
<keyword evidence="10" id="KW-1185">Reference proteome</keyword>
<evidence type="ECO:0000256" key="4">
    <source>
        <dbReference type="ARBA" id="ARBA00022989"/>
    </source>
</evidence>
<feature type="domain" description="ABC3 transporter permease C-terminal" evidence="8">
    <location>
        <begin position="746"/>
        <end position="859"/>
    </location>
</feature>
<dbReference type="eggNOG" id="COG0577">
    <property type="taxonomic scope" value="Bacteria"/>
</dbReference>
<dbReference type="InterPro" id="IPR003838">
    <property type="entry name" value="ABC3_permease_C"/>
</dbReference>
<dbReference type="PANTHER" id="PTHR30572:SF4">
    <property type="entry name" value="ABC TRANSPORTER PERMEASE YTRF"/>
    <property type="match status" value="1"/>
</dbReference>
<dbReference type="EMBL" id="ABYI02000024">
    <property type="protein sequence ID" value="EEG73453.1"/>
    <property type="molecule type" value="Genomic_DNA"/>
</dbReference>
<feature type="transmembrane region" description="Helical" evidence="7">
    <location>
        <begin position="328"/>
        <end position="347"/>
    </location>
</feature>
<comment type="caution">
    <text evidence="9">The sequence shown here is derived from an EMBL/GenBank/DDBJ whole genome shotgun (WGS) entry which is preliminary data.</text>
</comment>
<evidence type="ECO:0000256" key="2">
    <source>
        <dbReference type="ARBA" id="ARBA00022475"/>
    </source>
</evidence>
<evidence type="ECO:0000256" key="7">
    <source>
        <dbReference type="SAM" id="Phobius"/>
    </source>
</evidence>
<evidence type="ECO:0000256" key="1">
    <source>
        <dbReference type="ARBA" id="ARBA00004651"/>
    </source>
</evidence>
<dbReference type="STRING" id="553973.CLOHYLEM_06398"/>
<evidence type="ECO:0000313" key="9">
    <source>
        <dbReference type="EMBL" id="EEG73453.1"/>
    </source>
</evidence>
<dbReference type="GO" id="GO:0005886">
    <property type="term" value="C:plasma membrane"/>
    <property type="evidence" value="ECO:0007669"/>
    <property type="project" value="UniProtKB-SubCell"/>
</dbReference>
<dbReference type="PANTHER" id="PTHR30572">
    <property type="entry name" value="MEMBRANE COMPONENT OF TRANSPORTER-RELATED"/>
    <property type="match status" value="1"/>
</dbReference>
<dbReference type="OrthoDB" id="1694171at2"/>
<feature type="transmembrane region" description="Helical" evidence="7">
    <location>
        <begin position="274"/>
        <end position="296"/>
    </location>
</feature>
<protein>
    <submittedName>
        <fullName evidence="9">Efflux ABC transporter, permease protein</fullName>
    </submittedName>
</protein>
<evidence type="ECO:0000256" key="6">
    <source>
        <dbReference type="ARBA" id="ARBA00038076"/>
    </source>
</evidence>
<reference evidence="9" key="1">
    <citation type="submission" date="2009-02" db="EMBL/GenBank/DDBJ databases">
        <authorList>
            <person name="Fulton L."/>
            <person name="Clifton S."/>
            <person name="Fulton B."/>
            <person name="Xu J."/>
            <person name="Minx P."/>
            <person name="Pepin K.H."/>
            <person name="Johnson M."/>
            <person name="Bhonagiri V."/>
            <person name="Nash W.E."/>
            <person name="Mardis E.R."/>
            <person name="Wilson R.K."/>
        </authorList>
    </citation>
    <scope>NUCLEOTIDE SEQUENCE [LARGE SCALE GENOMIC DNA]</scope>
    <source>
        <strain evidence="9">DSM 15053</strain>
    </source>
</reference>
<sequence>MRNNNRKVVIKLSNRNLKSNRMRNIFAVGAITLTCILFTVLSSIGVGMIQVSQEQIMREVGGKFHASLEGTLKEEMESITEDPRVKEFSWNIYVGHVENILKRNGEIRYTSSKKELENSFISLKEGKMPKNEDDIIIDTFILDELKLPHELGVKVPLTFYFQGEKIEKTFKVCGWYEGDGVSHASQLYISKNYWKKLKGDKTGNDFKEWARKHPEDSNVGVYTVGLFFDSTKNIESTVQSIIKDAGYEPGGQVKDSVNWAYIQNRAEKVEPGTLFLMAGALAVIILTGYLIIYNIFQISILQDIRFYALLKTIGTTKKQIKFLIRRQAFLLSLAGIPIGLAVGYGISKVLFPAALSMLDFKDMEISLHFHPAIVLFAAGFSLFTVAVSCRRPGKIAGSVSPVEAVRYTERGKKRKKAKKTESGAKIHAMALSNLGRNKKKTVFAILSMSLSVVLLSMVLTAMGSFQLDSYLKSRLLGDLTAANINYTSSSRSSDFTVEADYVDMLDSQPGILSRSEMWTNSGLDCVYLGEKEQMKYQELDDKGLLRKGNEINAAVLNKRLDSGLMPGNRYAYNEALLMNLKIMEGELDIEKFRQGGYVLATSFLGNKTVSLYEPGDKVTLGFITDKSVPREIKNEDGQQIDVIYENQRMLQYEVMAVIEVPSSMDKRIYNVDGVDFVLPMEDMKENTLNPTRFAVSYELEKDAIINFEAAAKNYTENVNPYMGYLSKRQLKEEFSGLLSGISVLGIVMSGVIAFIGILNFINSTITGIFSRKQEFAVLCSIGMTKEQLKKMLLVEGLYYVLIASGISVVLGSALSWAVLRALNQFILFFDYQYNPWAFLIMIPIFTTIACVVPVVGFTRVGRESIVERLRNTQS</sequence>
<dbReference type="HOGENOM" id="CLU_010964_1_0_9"/>